<keyword evidence="8 9" id="KW-0472">Membrane</keyword>
<keyword evidence="12" id="KW-1185">Reference proteome</keyword>
<dbReference type="Pfam" id="PF00487">
    <property type="entry name" value="FA_desaturase"/>
    <property type="match status" value="1"/>
</dbReference>
<protein>
    <recommendedName>
        <fullName evidence="3">sphingolipid 4-desaturase</fullName>
        <ecNumber evidence="3">1.14.19.17</ecNumber>
    </recommendedName>
</protein>
<evidence type="ECO:0000256" key="4">
    <source>
        <dbReference type="ARBA" id="ARBA00022692"/>
    </source>
</evidence>
<accession>A0A9X2L232</accession>
<dbReference type="PANTHER" id="PTHR12879:SF8">
    <property type="entry name" value="SPHINGOLIPID DELTA(4)-DESATURASE DES1"/>
    <property type="match status" value="1"/>
</dbReference>
<evidence type="ECO:0000313" key="12">
    <source>
        <dbReference type="Proteomes" id="UP001139125"/>
    </source>
</evidence>
<keyword evidence="5 9" id="KW-1133">Transmembrane helix</keyword>
<dbReference type="InterPro" id="IPR013866">
    <property type="entry name" value="Sphingolipid_d4-desaturase_N"/>
</dbReference>
<evidence type="ECO:0000256" key="1">
    <source>
        <dbReference type="ARBA" id="ARBA00004141"/>
    </source>
</evidence>
<dbReference type="InterPro" id="IPR011388">
    <property type="entry name" value="DES1/DES2"/>
</dbReference>
<dbReference type="SMART" id="SM01269">
    <property type="entry name" value="Lipid_DES"/>
    <property type="match status" value="1"/>
</dbReference>
<feature type="transmembrane region" description="Helical" evidence="9">
    <location>
        <begin position="160"/>
        <end position="177"/>
    </location>
</feature>
<organism evidence="11 12">
    <name type="scientific">Gracilimonas sediminicola</name>
    <dbReference type="NCBI Taxonomy" id="2952158"/>
    <lineage>
        <taxon>Bacteria</taxon>
        <taxon>Pseudomonadati</taxon>
        <taxon>Balneolota</taxon>
        <taxon>Balneolia</taxon>
        <taxon>Balneolales</taxon>
        <taxon>Balneolaceae</taxon>
        <taxon>Gracilimonas</taxon>
    </lineage>
</organism>
<evidence type="ECO:0000256" key="7">
    <source>
        <dbReference type="ARBA" id="ARBA00023098"/>
    </source>
</evidence>
<dbReference type="RefSeq" id="WP_255133327.1">
    <property type="nucleotide sequence ID" value="NZ_JANDBC010000001.1"/>
</dbReference>
<evidence type="ECO:0000256" key="9">
    <source>
        <dbReference type="SAM" id="Phobius"/>
    </source>
</evidence>
<feature type="transmembrane region" description="Helical" evidence="9">
    <location>
        <begin position="213"/>
        <end position="234"/>
    </location>
</feature>
<gene>
    <name evidence="11" type="ORF">NM125_04635</name>
</gene>
<proteinExistence type="inferred from homology"/>
<dbReference type="AlphaFoldDB" id="A0A9X2L232"/>
<reference evidence="11" key="1">
    <citation type="submission" date="2022-06" db="EMBL/GenBank/DDBJ databases">
        <title>Gracilimonas sp. CAU 1638 isolated from sea sediment.</title>
        <authorList>
            <person name="Kim W."/>
        </authorList>
    </citation>
    <scope>NUCLEOTIDE SEQUENCE</scope>
    <source>
        <strain evidence="11">CAU 1638</strain>
    </source>
</reference>
<keyword evidence="7" id="KW-0443">Lipid metabolism</keyword>
<dbReference type="InterPro" id="IPR005804">
    <property type="entry name" value="FA_desaturase_dom"/>
</dbReference>
<evidence type="ECO:0000259" key="10">
    <source>
        <dbReference type="SMART" id="SM01269"/>
    </source>
</evidence>
<evidence type="ECO:0000256" key="2">
    <source>
        <dbReference type="ARBA" id="ARBA00006146"/>
    </source>
</evidence>
<comment type="subcellular location">
    <subcellularLocation>
        <location evidence="1">Membrane</location>
        <topology evidence="1">Multi-pass membrane protein</topology>
    </subcellularLocation>
</comment>
<dbReference type="Pfam" id="PF08557">
    <property type="entry name" value="Lipid_DES"/>
    <property type="match status" value="1"/>
</dbReference>
<evidence type="ECO:0000313" key="11">
    <source>
        <dbReference type="EMBL" id="MCP9290867.1"/>
    </source>
</evidence>
<dbReference type="GO" id="GO:0016020">
    <property type="term" value="C:membrane"/>
    <property type="evidence" value="ECO:0007669"/>
    <property type="project" value="UniProtKB-SubCell"/>
</dbReference>
<dbReference type="GO" id="GO:0042284">
    <property type="term" value="F:sphingolipid delta-4 desaturase activity"/>
    <property type="evidence" value="ECO:0007669"/>
    <property type="project" value="UniProtKB-EC"/>
</dbReference>
<dbReference type="PIRSF" id="PIRSF017228">
    <property type="entry name" value="Sphnglp_dlt4_des"/>
    <property type="match status" value="1"/>
</dbReference>
<evidence type="ECO:0000256" key="6">
    <source>
        <dbReference type="ARBA" id="ARBA00023002"/>
    </source>
</evidence>
<keyword evidence="6 11" id="KW-0560">Oxidoreductase</keyword>
<keyword evidence="4 9" id="KW-0812">Transmembrane</keyword>
<feature type="transmembrane region" description="Helical" evidence="9">
    <location>
        <begin position="107"/>
        <end position="126"/>
    </location>
</feature>
<evidence type="ECO:0000256" key="5">
    <source>
        <dbReference type="ARBA" id="ARBA00022989"/>
    </source>
</evidence>
<dbReference type="GO" id="GO:0046513">
    <property type="term" value="P:ceramide biosynthetic process"/>
    <property type="evidence" value="ECO:0007669"/>
    <property type="project" value="TreeGrafter"/>
</dbReference>
<feature type="domain" description="Sphingolipid delta4-desaturase N-terminal" evidence="10">
    <location>
        <begin position="11"/>
        <end position="49"/>
    </location>
</feature>
<comment type="caution">
    <text evidence="11">The sequence shown here is derived from an EMBL/GenBank/DDBJ whole genome shotgun (WGS) entry which is preliminary data.</text>
</comment>
<dbReference type="Proteomes" id="UP001139125">
    <property type="component" value="Unassembled WGS sequence"/>
</dbReference>
<evidence type="ECO:0000256" key="3">
    <source>
        <dbReference type="ARBA" id="ARBA00012021"/>
    </source>
</evidence>
<name>A0A9X2L232_9BACT</name>
<feature type="transmembrane region" description="Helical" evidence="9">
    <location>
        <begin position="73"/>
        <end position="95"/>
    </location>
</feature>
<dbReference type="EC" id="1.14.19.17" evidence="3"/>
<dbReference type="EMBL" id="JANDBC010000001">
    <property type="protein sequence ID" value="MCP9290867.1"/>
    <property type="molecule type" value="Genomic_DNA"/>
</dbReference>
<dbReference type="PANTHER" id="PTHR12879">
    <property type="entry name" value="SPHINGOLIPID DELTA 4 DESATURASE/C-4 HYDROXYLASE PROTEIN DES2"/>
    <property type="match status" value="1"/>
</dbReference>
<comment type="similarity">
    <text evidence="2">Belongs to the fatty acid desaturase type 1 family. DEGS subfamily.</text>
</comment>
<sequence length="325" mass="38001">MDTSASEGHKRDKDGFYWSDDAEPHLERRKEILKKYPQVRDLYGVDPSLKYKVFGLVLIQMISAYFAPNLHWSLFLVASYVLGATISHALFLAIHELSHHLAFKKRAHNNWLAIFANIPMIFPYAMSFKTYHLMHHAEQGDEHHDADLPHPVEAGFFKGLWGKLVWAFNQILCYIIRPLFVHPLKMKKWHFINMAFQFPVIAVFIYFAGWQALLYLAVSVFFAGSLHPLAGHFISEHYVFEEGQETYSYYGPLNKLSFNVGFHNEHHDFPRIPGSRLPKLKKLAPEYYDDLYAHSSWTRVLYKFITNSDISLHSRVRRKSSQNRK</sequence>
<evidence type="ECO:0000256" key="8">
    <source>
        <dbReference type="ARBA" id="ARBA00023136"/>
    </source>
</evidence>